<gene>
    <name evidence="2" type="ORF">SAMN04488554_0543</name>
</gene>
<protein>
    <submittedName>
        <fullName evidence="2">Polyketide cyclase / dehydrase and lipid transport</fullName>
    </submittedName>
</protein>
<name>A0A1H5D1Z1_9MICO</name>
<dbReference type="Gene3D" id="3.30.530.20">
    <property type="match status" value="1"/>
</dbReference>
<reference evidence="3" key="1">
    <citation type="submission" date="2016-10" db="EMBL/GenBank/DDBJ databases">
        <authorList>
            <person name="Varghese N."/>
            <person name="Submissions S."/>
        </authorList>
    </citation>
    <scope>NUCLEOTIDE SEQUENCE [LARGE SCALE GENOMIC DNA]</scope>
    <source>
        <strain evidence="3">DSM 21368</strain>
    </source>
</reference>
<sequence length="154" mass="16772">MATFVSTWLVAAPPAAAWAVLTATQQWPQWWPGFTRVVQVRAGDDGGVGQRIHLTLNVGYRLRFGTEIVAVQPGQWARARVVGDLRGTGIWAARPVRGGTEMTIFWDVQVQRVWMRALAPVAGGLFAAAHARVMAAGERGLRQELTTREPTGNG</sequence>
<feature type="signal peptide" evidence="1">
    <location>
        <begin position="1"/>
        <end position="17"/>
    </location>
</feature>
<feature type="chain" id="PRO_5011587450" evidence="1">
    <location>
        <begin position="18"/>
        <end position="154"/>
    </location>
</feature>
<dbReference type="RefSeq" id="WP_175476919.1">
    <property type="nucleotide sequence ID" value="NZ_FNTX01000001.1"/>
</dbReference>
<organism evidence="2 3">
    <name type="scientific">Ruania alba</name>
    <dbReference type="NCBI Taxonomy" id="648782"/>
    <lineage>
        <taxon>Bacteria</taxon>
        <taxon>Bacillati</taxon>
        <taxon>Actinomycetota</taxon>
        <taxon>Actinomycetes</taxon>
        <taxon>Micrococcales</taxon>
        <taxon>Ruaniaceae</taxon>
        <taxon>Ruania</taxon>
    </lineage>
</organism>
<dbReference type="InterPro" id="IPR019587">
    <property type="entry name" value="Polyketide_cyclase/dehydratase"/>
</dbReference>
<dbReference type="Pfam" id="PF10604">
    <property type="entry name" value="Polyketide_cyc2"/>
    <property type="match status" value="1"/>
</dbReference>
<dbReference type="AlphaFoldDB" id="A0A1H5D1Z1"/>
<keyword evidence="3" id="KW-1185">Reference proteome</keyword>
<keyword evidence="1" id="KW-0732">Signal</keyword>
<proteinExistence type="predicted"/>
<accession>A0A1H5D1Z1</accession>
<dbReference type="InterPro" id="IPR023393">
    <property type="entry name" value="START-like_dom_sf"/>
</dbReference>
<evidence type="ECO:0000313" key="3">
    <source>
        <dbReference type="Proteomes" id="UP000199220"/>
    </source>
</evidence>
<dbReference type="Proteomes" id="UP000199220">
    <property type="component" value="Unassembled WGS sequence"/>
</dbReference>
<dbReference type="STRING" id="648782.SAMN04488554_0543"/>
<evidence type="ECO:0000256" key="1">
    <source>
        <dbReference type="SAM" id="SignalP"/>
    </source>
</evidence>
<dbReference type="EMBL" id="FNTX01000001">
    <property type="protein sequence ID" value="SED72873.1"/>
    <property type="molecule type" value="Genomic_DNA"/>
</dbReference>
<dbReference type="SUPFAM" id="SSF55961">
    <property type="entry name" value="Bet v1-like"/>
    <property type="match status" value="1"/>
</dbReference>
<evidence type="ECO:0000313" key="2">
    <source>
        <dbReference type="EMBL" id="SED72873.1"/>
    </source>
</evidence>